<keyword evidence="9" id="KW-1278">Translocase</keyword>
<feature type="domain" description="Cytochrome oxidase subunit I profile" evidence="18">
    <location>
        <begin position="23"/>
        <end position="527"/>
    </location>
</feature>
<keyword evidence="4 16" id="KW-0813">Transport</keyword>
<protein>
    <recommendedName>
        <fullName evidence="17">Cytochrome c oxidase subunit 1</fullName>
        <ecNumber evidence="17">7.1.1.9</ecNumber>
    </recommendedName>
</protein>
<dbReference type="GO" id="GO:0004129">
    <property type="term" value="F:cytochrome-c oxidase activity"/>
    <property type="evidence" value="ECO:0007669"/>
    <property type="project" value="UniProtKB-EC"/>
</dbReference>
<name>A0A1H9LKA0_9GAMM</name>
<dbReference type="EMBL" id="FOGB01000017">
    <property type="protein sequence ID" value="SER11343.1"/>
    <property type="molecule type" value="Genomic_DNA"/>
</dbReference>
<reference evidence="20" key="1">
    <citation type="submission" date="2016-10" db="EMBL/GenBank/DDBJ databases">
        <authorList>
            <person name="Varghese N."/>
            <person name="Submissions S."/>
        </authorList>
    </citation>
    <scope>NUCLEOTIDE SEQUENCE [LARGE SCALE GENOMIC DNA]</scope>
    <source>
        <strain evidence="20">DSM 18887</strain>
    </source>
</reference>
<feature type="transmembrane region" description="Helical" evidence="17">
    <location>
        <begin position="245"/>
        <end position="269"/>
    </location>
</feature>
<dbReference type="SUPFAM" id="SSF81442">
    <property type="entry name" value="Cytochrome c oxidase subunit I-like"/>
    <property type="match status" value="1"/>
</dbReference>
<dbReference type="InterPro" id="IPR036927">
    <property type="entry name" value="Cyt_c_oxase-like_su1_sf"/>
</dbReference>
<feature type="transmembrane region" description="Helical" evidence="17">
    <location>
        <begin position="351"/>
        <end position="375"/>
    </location>
</feature>
<feature type="transmembrane region" description="Helical" evidence="17">
    <location>
        <begin position="76"/>
        <end position="98"/>
    </location>
</feature>
<dbReference type="InterPro" id="IPR000883">
    <property type="entry name" value="Cyt_C_Oxase_1"/>
</dbReference>
<evidence type="ECO:0000256" key="7">
    <source>
        <dbReference type="ARBA" id="ARBA00022692"/>
    </source>
</evidence>
<comment type="function">
    <text evidence="17">Cytochrome c oxidase is the component of the respiratory chain that catalyzes the reduction of oxygen to water. Subunits 1-3 form the functional core of the enzyme complex. CO I is the catalytic subunit of the enzyme. Electrons originating in cytochrome c are transferred via the copper A center of subunit 2 and heme A of subunit 1 to the bimetallic center formed by heme A3 and copper B.</text>
</comment>
<feature type="transmembrane region" description="Helical" evidence="17">
    <location>
        <begin position="387"/>
        <end position="411"/>
    </location>
</feature>
<evidence type="ECO:0000256" key="14">
    <source>
        <dbReference type="ARBA" id="ARBA00023136"/>
    </source>
</evidence>
<accession>A0A1H9LKA0</accession>
<keyword evidence="12 17" id="KW-0408">Iron</keyword>
<keyword evidence="10 16" id="KW-0249">Electron transport</keyword>
<dbReference type="PROSITE" id="PS00077">
    <property type="entry name" value="COX1_CUB"/>
    <property type="match status" value="1"/>
</dbReference>
<dbReference type="PROSITE" id="PS50855">
    <property type="entry name" value="COX1"/>
    <property type="match status" value="1"/>
</dbReference>
<dbReference type="PRINTS" id="PR01165">
    <property type="entry name" value="CYCOXIDASEI"/>
</dbReference>
<keyword evidence="5 16" id="KW-0349">Heme</keyword>
<dbReference type="GO" id="GO:0006119">
    <property type="term" value="P:oxidative phosphorylation"/>
    <property type="evidence" value="ECO:0007669"/>
    <property type="project" value="UniProtKB-UniPathway"/>
</dbReference>
<feature type="transmembrane region" description="Helical" evidence="17">
    <location>
        <begin position="464"/>
        <end position="487"/>
    </location>
</feature>
<gene>
    <name evidence="19" type="ORF">SAMN03080615_03979</name>
</gene>
<dbReference type="GO" id="GO:0015990">
    <property type="term" value="P:electron transport coupled proton transport"/>
    <property type="evidence" value="ECO:0007669"/>
    <property type="project" value="InterPro"/>
</dbReference>
<evidence type="ECO:0000256" key="15">
    <source>
        <dbReference type="ARBA" id="ARBA00047816"/>
    </source>
</evidence>
<evidence type="ECO:0000256" key="9">
    <source>
        <dbReference type="ARBA" id="ARBA00022967"/>
    </source>
</evidence>
<feature type="transmembrane region" description="Helical" evidence="17">
    <location>
        <begin position="317"/>
        <end position="339"/>
    </location>
</feature>
<dbReference type="UniPathway" id="UPA00705"/>
<dbReference type="NCBIfam" id="TIGR02891">
    <property type="entry name" value="CtaD_CoxA"/>
    <property type="match status" value="1"/>
</dbReference>
<proteinExistence type="inferred from homology"/>
<evidence type="ECO:0000256" key="12">
    <source>
        <dbReference type="ARBA" id="ARBA00023004"/>
    </source>
</evidence>
<dbReference type="FunFam" id="1.20.210.10:FF:000004">
    <property type="entry name" value="Cytochrome c oxidase subunit 1"/>
    <property type="match status" value="1"/>
</dbReference>
<dbReference type="AlphaFoldDB" id="A0A1H9LKA0"/>
<dbReference type="InterPro" id="IPR014241">
    <property type="entry name" value="Cyt_c_oxidase_su1_bac"/>
</dbReference>
<dbReference type="GO" id="GO:0005886">
    <property type="term" value="C:plasma membrane"/>
    <property type="evidence" value="ECO:0007669"/>
    <property type="project" value="UniProtKB-SubCell"/>
</dbReference>
<dbReference type="GO" id="GO:0022904">
    <property type="term" value="P:respiratory electron transport chain"/>
    <property type="evidence" value="ECO:0007669"/>
    <property type="project" value="TreeGrafter"/>
</dbReference>
<organism evidence="19 20">
    <name type="scientific">Amphritea atlantica</name>
    <dbReference type="NCBI Taxonomy" id="355243"/>
    <lineage>
        <taxon>Bacteria</taxon>
        <taxon>Pseudomonadati</taxon>
        <taxon>Pseudomonadota</taxon>
        <taxon>Gammaproteobacteria</taxon>
        <taxon>Oceanospirillales</taxon>
        <taxon>Oceanospirillaceae</taxon>
        <taxon>Amphritea</taxon>
    </lineage>
</organism>
<evidence type="ECO:0000313" key="19">
    <source>
        <dbReference type="EMBL" id="SER11343.1"/>
    </source>
</evidence>
<dbReference type="OrthoDB" id="9803294at2"/>
<evidence type="ECO:0000259" key="18">
    <source>
        <dbReference type="PROSITE" id="PS50855"/>
    </source>
</evidence>
<dbReference type="EC" id="7.1.1.9" evidence="17"/>
<evidence type="ECO:0000256" key="1">
    <source>
        <dbReference type="ARBA" id="ARBA00004141"/>
    </source>
</evidence>
<dbReference type="CDD" id="cd01663">
    <property type="entry name" value="Cyt_c_Oxidase_I"/>
    <property type="match status" value="1"/>
</dbReference>
<dbReference type="InterPro" id="IPR023616">
    <property type="entry name" value="Cyt_c_oxase-like_su1_dom"/>
</dbReference>
<feature type="transmembrane region" description="Helical" evidence="17">
    <location>
        <begin position="118"/>
        <end position="138"/>
    </location>
</feature>
<dbReference type="GO" id="GO:0045277">
    <property type="term" value="C:respiratory chain complex IV"/>
    <property type="evidence" value="ECO:0007669"/>
    <property type="project" value="InterPro"/>
</dbReference>
<evidence type="ECO:0000256" key="3">
    <source>
        <dbReference type="ARBA" id="ARBA00009578"/>
    </source>
</evidence>
<evidence type="ECO:0000256" key="13">
    <source>
        <dbReference type="ARBA" id="ARBA00023008"/>
    </source>
</evidence>
<evidence type="ECO:0000256" key="5">
    <source>
        <dbReference type="ARBA" id="ARBA00022617"/>
    </source>
</evidence>
<dbReference type="GO" id="GO:0046872">
    <property type="term" value="F:metal ion binding"/>
    <property type="evidence" value="ECO:0007669"/>
    <property type="project" value="UniProtKB-KW"/>
</dbReference>
<dbReference type="PANTHER" id="PTHR10422:SF18">
    <property type="entry name" value="CYTOCHROME C OXIDASE SUBUNIT 1"/>
    <property type="match status" value="1"/>
</dbReference>
<comment type="catalytic activity">
    <reaction evidence="15 17">
        <text>4 Fe(II)-[cytochrome c] + O2 + 8 H(+)(in) = 4 Fe(III)-[cytochrome c] + 2 H2O + 4 H(+)(out)</text>
        <dbReference type="Rhea" id="RHEA:11436"/>
        <dbReference type="Rhea" id="RHEA-COMP:10350"/>
        <dbReference type="Rhea" id="RHEA-COMP:14399"/>
        <dbReference type="ChEBI" id="CHEBI:15377"/>
        <dbReference type="ChEBI" id="CHEBI:15378"/>
        <dbReference type="ChEBI" id="CHEBI:15379"/>
        <dbReference type="ChEBI" id="CHEBI:29033"/>
        <dbReference type="ChEBI" id="CHEBI:29034"/>
        <dbReference type="EC" id="7.1.1.9"/>
    </reaction>
</comment>
<keyword evidence="7 16" id="KW-0812">Transmembrane</keyword>
<comment type="subcellular location">
    <subcellularLocation>
        <location evidence="17">Cell membrane</location>
        <topology evidence="17">Multi-pass membrane protein</topology>
    </subcellularLocation>
    <subcellularLocation>
        <location evidence="1">Membrane</location>
        <topology evidence="1">Multi-pass membrane protein</topology>
    </subcellularLocation>
</comment>
<comment type="similarity">
    <text evidence="3 16">Belongs to the heme-copper respiratory oxidase family.</text>
</comment>
<evidence type="ECO:0000313" key="20">
    <source>
        <dbReference type="Proteomes" id="UP000198749"/>
    </source>
</evidence>
<evidence type="ECO:0000256" key="2">
    <source>
        <dbReference type="ARBA" id="ARBA00004673"/>
    </source>
</evidence>
<dbReference type="Pfam" id="PF00115">
    <property type="entry name" value="COX1"/>
    <property type="match status" value="1"/>
</dbReference>
<feature type="transmembrane region" description="Helical" evidence="17">
    <location>
        <begin position="35"/>
        <end position="56"/>
    </location>
</feature>
<evidence type="ECO:0000256" key="10">
    <source>
        <dbReference type="ARBA" id="ARBA00022982"/>
    </source>
</evidence>
<keyword evidence="8 17" id="KW-0479">Metal-binding</keyword>
<dbReference type="GO" id="GO:0020037">
    <property type="term" value="F:heme binding"/>
    <property type="evidence" value="ECO:0007669"/>
    <property type="project" value="InterPro"/>
</dbReference>
<evidence type="ECO:0000256" key="17">
    <source>
        <dbReference type="RuleBase" id="RU363061"/>
    </source>
</evidence>
<keyword evidence="6 16" id="KW-0679">Respiratory chain</keyword>
<keyword evidence="11 17" id="KW-1133">Transmembrane helix</keyword>
<sequence length="537" mass="60263">MGSLEQSVHSTGHHGPATGITRWLYTTNHKDIGTLYLFFSLTMFFIGGCMALTIRAELFQPGLQLVRPEFFNQMTTSHGLIMVFGAVMPAFVGLANWLIPMMIGAPDMALPRMNNWSFWILPFAFTMMLSTLLMEGGGPNFGWTFYAPLSTTYAPPSVTFFIFAVHMMGISSIMGAINVIATILNMRAPGMKLMDMPLFVWTWLITAFLLIAVMPVLAGVVTMMLMDIHFGTSFFDAAGGGDPVLFQHVFWFFGHPEVYIMILPAFGVVSEIIPTFARKRLFGYTSMVYATASIAILSFIVWAHHMFAVGMPLAGELFFMFTTMLIAVPTGVKVFNWVATMYRGSMTFETPMLFALAFVVLFTIGGFSGLMLAIAPADFQYHDTYFVVAHFHYVLVPGSIFALMAATYFWLPKWTGHMYNESMAKLHFWLSFIGVNITFFPMHFLGLAGMPRRIPDYALQFADFNMVATFGAFLFGFSQLVFVYNIISCIRSGRQATDRVWEGSHGLEWTLPSPPPYHSFTEPPVFTHPYKENDRGV</sequence>
<feature type="transmembrane region" description="Helical" evidence="17">
    <location>
        <begin position="423"/>
        <end position="444"/>
    </location>
</feature>
<dbReference type="PANTHER" id="PTHR10422">
    <property type="entry name" value="CYTOCHROME C OXIDASE SUBUNIT 1"/>
    <property type="match status" value="1"/>
</dbReference>
<feature type="transmembrane region" description="Helical" evidence="17">
    <location>
        <begin position="158"/>
        <end position="186"/>
    </location>
</feature>
<feature type="transmembrane region" description="Helical" evidence="17">
    <location>
        <begin position="281"/>
        <end position="305"/>
    </location>
</feature>
<evidence type="ECO:0000256" key="6">
    <source>
        <dbReference type="ARBA" id="ARBA00022660"/>
    </source>
</evidence>
<keyword evidence="13 17" id="KW-0186">Copper</keyword>
<keyword evidence="17" id="KW-1003">Cell membrane</keyword>
<evidence type="ECO:0000256" key="16">
    <source>
        <dbReference type="RuleBase" id="RU000370"/>
    </source>
</evidence>
<comment type="pathway">
    <text evidence="2 17">Energy metabolism; oxidative phosphorylation.</text>
</comment>
<dbReference type="Proteomes" id="UP000198749">
    <property type="component" value="Unassembled WGS sequence"/>
</dbReference>
<dbReference type="InterPro" id="IPR033944">
    <property type="entry name" value="Cyt_c_oxase_su1_dom"/>
</dbReference>
<keyword evidence="20" id="KW-1185">Reference proteome</keyword>
<dbReference type="RefSeq" id="WP_091361709.1">
    <property type="nucleotide sequence ID" value="NZ_AP025284.1"/>
</dbReference>
<dbReference type="Gene3D" id="1.20.210.10">
    <property type="entry name" value="Cytochrome c oxidase-like, subunit I domain"/>
    <property type="match status" value="1"/>
</dbReference>
<keyword evidence="14 17" id="KW-0472">Membrane</keyword>
<dbReference type="STRING" id="355243.SAMN03080615_03979"/>
<feature type="transmembrane region" description="Helical" evidence="17">
    <location>
        <begin position="198"/>
        <end position="225"/>
    </location>
</feature>
<dbReference type="InterPro" id="IPR023615">
    <property type="entry name" value="Cyt_c_Oxase_su1_BS"/>
</dbReference>
<evidence type="ECO:0000256" key="4">
    <source>
        <dbReference type="ARBA" id="ARBA00022448"/>
    </source>
</evidence>
<evidence type="ECO:0000256" key="8">
    <source>
        <dbReference type="ARBA" id="ARBA00022723"/>
    </source>
</evidence>
<evidence type="ECO:0000256" key="11">
    <source>
        <dbReference type="ARBA" id="ARBA00022989"/>
    </source>
</evidence>